<dbReference type="AlphaFoldDB" id="E0UJM1"/>
<dbReference type="Pfam" id="PF13414">
    <property type="entry name" value="TPR_11"/>
    <property type="match status" value="1"/>
</dbReference>
<dbReference type="EMBL" id="CP002198">
    <property type="protein sequence ID" value="ADN12265.1"/>
    <property type="molecule type" value="Genomic_DNA"/>
</dbReference>
<evidence type="ECO:0000256" key="1">
    <source>
        <dbReference type="ARBA" id="ARBA00022737"/>
    </source>
</evidence>
<keyword evidence="5" id="KW-0472">Membrane</keyword>
<dbReference type="HOGENOM" id="CLU_069342_0_0_3"/>
<dbReference type="SMART" id="SM00028">
    <property type="entry name" value="TPR"/>
    <property type="match status" value="3"/>
</dbReference>
<evidence type="ECO:0000256" key="5">
    <source>
        <dbReference type="SAM" id="Phobius"/>
    </source>
</evidence>
<evidence type="ECO:0000256" key="3">
    <source>
        <dbReference type="PROSITE-ProRule" id="PRU00339"/>
    </source>
</evidence>
<feature type="repeat" description="TPR" evidence="3">
    <location>
        <begin position="186"/>
        <end position="219"/>
    </location>
</feature>
<dbReference type="KEGG" id="cyj:Cyan7822_0215"/>
<keyword evidence="5" id="KW-0812">Transmembrane</keyword>
<evidence type="ECO:0000256" key="4">
    <source>
        <dbReference type="SAM" id="MobiDB-lite"/>
    </source>
</evidence>
<protein>
    <submittedName>
        <fullName evidence="6">Tetratricopeptide TPR_2 repeat protein</fullName>
    </submittedName>
</protein>
<accession>E0UJM1</accession>
<dbReference type="PANTHER" id="PTHR45586">
    <property type="entry name" value="TPR REPEAT-CONTAINING PROTEIN PA4667"/>
    <property type="match status" value="1"/>
</dbReference>
<organism evidence="6 7">
    <name type="scientific">Gloeothece verrucosa (strain PCC 7822)</name>
    <name type="common">Cyanothece sp. (strain PCC 7822)</name>
    <dbReference type="NCBI Taxonomy" id="497965"/>
    <lineage>
        <taxon>Bacteria</taxon>
        <taxon>Bacillati</taxon>
        <taxon>Cyanobacteriota</taxon>
        <taxon>Cyanophyceae</taxon>
        <taxon>Oscillatoriophycideae</taxon>
        <taxon>Chroococcales</taxon>
        <taxon>Aphanothecaceae</taxon>
        <taxon>Gloeothece</taxon>
        <taxon>Gloeothece verrucosa</taxon>
    </lineage>
</organism>
<feature type="transmembrane region" description="Helical" evidence="5">
    <location>
        <begin position="12"/>
        <end position="35"/>
    </location>
</feature>
<evidence type="ECO:0000313" key="6">
    <source>
        <dbReference type="EMBL" id="ADN12265.1"/>
    </source>
</evidence>
<dbReference type="SUPFAM" id="SSF48452">
    <property type="entry name" value="TPR-like"/>
    <property type="match status" value="1"/>
</dbReference>
<evidence type="ECO:0000256" key="2">
    <source>
        <dbReference type="ARBA" id="ARBA00022803"/>
    </source>
</evidence>
<dbReference type="OrthoDB" id="581415at2"/>
<dbReference type="PROSITE" id="PS50005">
    <property type="entry name" value="TPR"/>
    <property type="match status" value="1"/>
</dbReference>
<dbReference type="InterPro" id="IPR051012">
    <property type="entry name" value="CellSynth/LPSAsmb/PSIAsmb"/>
</dbReference>
<dbReference type="InterPro" id="IPR019734">
    <property type="entry name" value="TPR_rpt"/>
</dbReference>
<name>E0UJM1_GLOV7</name>
<keyword evidence="7" id="KW-1185">Reference proteome</keyword>
<dbReference type="RefSeq" id="WP_013320375.1">
    <property type="nucleotide sequence ID" value="NC_014501.1"/>
</dbReference>
<dbReference type="InterPro" id="IPR011990">
    <property type="entry name" value="TPR-like_helical_dom_sf"/>
</dbReference>
<evidence type="ECO:0000313" key="7">
    <source>
        <dbReference type="Proteomes" id="UP000008206"/>
    </source>
</evidence>
<sequence>MKIVSKRSRWAYIGLILMLFALVCFSLAPLVGSVLQARNAKSGQSVLSVSNQLDSQVLGYQMVLEREPENQTALQGLLEARLKQGDIKAAIEPLERLALLNPQQSEYTFLLAQAKERVEDFEGASAAYRAILAAYPGQMMALKGLVDLLSAQNRFSDAVGEVQAALSKAISLQSDEAETPSNVDLTALQLLLGEIYVKQKKYPEALAVYQEASKFDPKDFRPVLAQAFVLKEQGKTTESQPLFEQAVTLAPVQYKDQVKEIAAQNSETIVSPPEDKTPTSTEQ</sequence>
<keyword evidence="5" id="KW-1133">Transmembrane helix</keyword>
<gene>
    <name evidence="6" type="ordered locus">Cyan7822_0215</name>
</gene>
<dbReference type="Pfam" id="PF13432">
    <property type="entry name" value="TPR_16"/>
    <property type="match status" value="1"/>
</dbReference>
<keyword evidence="1" id="KW-0677">Repeat</keyword>
<dbReference type="Gene3D" id="1.25.40.10">
    <property type="entry name" value="Tetratricopeptide repeat domain"/>
    <property type="match status" value="2"/>
</dbReference>
<feature type="region of interest" description="Disordered" evidence="4">
    <location>
        <begin position="263"/>
        <end position="283"/>
    </location>
</feature>
<dbReference type="Proteomes" id="UP000008206">
    <property type="component" value="Chromosome"/>
</dbReference>
<proteinExistence type="predicted"/>
<dbReference type="eggNOG" id="COG0457">
    <property type="taxonomic scope" value="Bacteria"/>
</dbReference>
<dbReference type="STRING" id="497965.Cyan7822_0215"/>
<reference evidence="7" key="1">
    <citation type="journal article" date="2011" name="MBio">
        <title>Novel metabolic attributes of the genus Cyanothece, comprising a group of unicellular nitrogen-fixing Cyanobacteria.</title>
        <authorList>
            <person name="Bandyopadhyay A."/>
            <person name="Elvitigala T."/>
            <person name="Welsh E."/>
            <person name="Stockel J."/>
            <person name="Liberton M."/>
            <person name="Min H."/>
            <person name="Sherman L.A."/>
            <person name="Pakrasi H.B."/>
        </authorList>
    </citation>
    <scope>NUCLEOTIDE SEQUENCE [LARGE SCALE GENOMIC DNA]</scope>
    <source>
        <strain evidence="7">PCC 7822</strain>
    </source>
</reference>
<dbReference type="PANTHER" id="PTHR45586:SF1">
    <property type="entry name" value="LIPOPOLYSACCHARIDE ASSEMBLY PROTEIN B"/>
    <property type="match status" value="1"/>
</dbReference>
<keyword evidence="2 3" id="KW-0802">TPR repeat</keyword>